<accession>A0AA36DV08</accession>
<protein>
    <submittedName>
        <fullName evidence="1">Uncharacterized protein</fullName>
    </submittedName>
</protein>
<evidence type="ECO:0000313" key="1">
    <source>
        <dbReference type="EMBL" id="CAJ0593190.1"/>
    </source>
</evidence>
<dbReference type="AlphaFoldDB" id="A0AA36DV08"/>
<gene>
    <name evidence="1" type="ORF">CYNAS_LOCUS5173</name>
</gene>
<organism evidence="1 2">
    <name type="scientific">Cylicocyclus nassatus</name>
    <name type="common">Nematode worm</name>
    <dbReference type="NCBI Taxonomy" id="53992"/>
    <lineage>
        <taxon>Eukaryota</taxon>
        <taxon>Metazoa</taxon>
        <taxon>Ecdysozoa</taxon>
        <taxon>Nematoda</taxon>
        <taxon>Chromadorea</taxon>
        <taxon>Rhabditida</taxon>
        <taxon>Rhabditina</taxon>
        <taxon>Rhabditomorpha</taxon>
        <taxon>Strongyloidea</taxon>
        <taxon>Strongylidae</taxon>
        <taxon>Cylicocyclus</taxon>
    </lineage>
</organism>
<comment type="caution">
    <text evidence="1">The sequence shown here is derived from an EMBL/GenBank/DDBJ whole genome shotgun (WGS) entry which is preliminary data.</text>
</comment>
<proteinExistence type="predicted"/>
<evidence type="ECO:0000313" key="2">
    <source>
        <dbReference type="Proteomes" id="UP001176961"/>
    </source>
</evidence>
<reference evidence="1" key="1">
    <citation type="submission" date="2023-07" db="EMBL/GenBank/DDBJ databases">
        <authorList>
            <consortium name="CYATHOMIX"/>
        </authorList>
    </citation>
    <scope>NUCLEOTIDE SEQUENCE</scope>
    <source>
        <strain evidence="1">N/A</strain>
    </source>
</reference>
<name>A0AA36DV08_CYLNA</name>
<keyword evidence="2" id="KW-1185">Reference proteome</keyword>
<dbReference type="Proteomes" id="UP001176961">
    <property type="component" value="Unassembled WGS sequence"/>
</dbReference>
<dbReference type="EMBL" id="CATQJL010000112">
    <property type="protein sequence ID" value="CAJ0593190.1"/>
    <property type="molecule type" value="Genomic_DNA"/>
</dbReference>
<sequence length="155" mass="18058">MKLFLIIAFVSLLTTTNMRHYSDLCRDLLYKFERQLSDLTPAEESLYKKMMLECAILANYTSCYCPTFCYIFVPTVIVDKQFRKYLNATYSQEKTYDMTNYCADLYEKMVDDELQTRARRLLYGTRAEVGHPSTTSRTRAPIVYVTSALLITIAL</sequence>